<comment type="caution">
    <text evidence="3">The sequence shown here is derived from an EMBL/GenBank/DDBJ whole genome shotgun (WGS) entry which is preliminary data.</text>
</comment>
<dbReference type="Gene3D" id="1.10.490.50">
    <property type="entry name" value="Antibiotic binding domain of TipA-like multidrug resistance regulators"/>
    <property type="match status" value="1"/>
</dbReference>
<evidence type="ECO:0000259" key="2">
    <source>
        <dbReference type="PROSITE" id="PS50937"/>
    </source>
</evidence>
<dbReference type="EMBL" id="JAVJGV010000002">
    <property type="protein sequence ID" value="MDR5601983.1"/>
    <property type="molecule type" value="Genomic_DNA"/>
</dbReference>
<proteinExistence type="predicted"/>
<dbReference type="CDD" id="cd01106">
    <property type="entry name" value="HTH_TipAL-Mta"/>
    <property type="match status" value="1"/>
</dbReference>
<dbReference type="InterPro" id="IPR012925">
    <property type="entry name" value="TipAS_dom"/>
</dbReference>
<evidence type="ECO:0000313" key="3">
    <source>
        <dbReference type="EMBL" id="MDR5601983.1"/>
    </source>
</evidence>
<evidence type="ECO:0000256" key="1">
    <source>
        <dbReference type="ARBA" id="ARBA00023125"/>
    </source>
</evidence>
<dbReference type="InterPro" id="IPR047057">
    <property type="entry name" value="MerR_fam"/>
</dbReference>
<organism evidence="3 4">
    <name type="scientific">Staphylococcus coagulans</name>
    <dbReference type="NCBI Taxonomy" id="74706"/>
    <lineage>
        <taxon>Bacteria</taxon>
        <taxon>Bacillati</taxon>
        <taxon>Bacillota</taxon>
        <taxon>Bacilli</taxon>
        <taxon>Bacillales</taxon>
        <taxon>Staphylococcaceae</taxon>
        <taxon>Staphylococcus</taxon>
    </lineage>
</organism>
<dbReference type="InterPro" id="IPR009061">
    <property type="entry name" value="DNA-bd_dom_put_sf"/>
</dbReference>
<evidence type="ECO:0000313" key="4">
    <source>
        <dbReference type="Proteomes" id="UP001255050"/>
    </source>
</evidence>
<dbReference type="SUPFAM" id="SSF46955">
    <property type="entry name" value="Putative DNA-binding domain"/>
    <property type="match status" value="1"/>
</dbReference>
<keyword evidence="1" id="KW-0238">DNA-binding</keyword>
<dbReference type="PANTHER" id="PTHR30204:SF96">
    <property type="entry name" value="CHROMOSOME-ANCHORING PROTEIN RACA"/>
    <property type="match status" value="1"/>
</dbReference>
<reference evidence="3 4" key="1">
    <citation type="submission" date="2023-08" db="EMBL/GenBank/DDBJ databases">
        <title>Whole genome sequencing of Staphylococcus coagulans NN-2474.</title>
        <authorList>
            <person name="Kropotov V.S."/>
            <person name="Boriskina E.V."/>
            <person name="Gordinskaya N.A."/>
            <person name="Shkurkina I.S."/>
            <person name="Kryazhev D.V."/>
            <person name="Alekseeva A.E."/>
            <person name="Makhova M.A."/>
        </authorList>
    </citation>
    <scope>NUCLEOTIDE SEQUENCE [LARGE SCALE GENOMIC DNA]</scope>
    <source>
        <strain evidence="3 4">NN-2474</strain>
    </source>
</reference>
<dbReference type="InterPro" id="IPR036244">
    <property type="entry name" value="TipA-like_antibiotic-bd"/>
</dbReference>
<sequence length="248" mass="29570">MEYEYRIKDIIKITGVTKRTLHYYDEIGLLSPKKNENHHRVYTQRHLMQLQKILLLRSMDVSIKRIIKIMAMDETNLMASLKDEMVILNEKIERLEKAKKAVSKWIEGVPVLEIDELNNNLQAQYQEEAKIKYGNTPAYRSFIEHNEDHQLNSVESKDKMMTIFKAFVHVSERDINDTEVYHVVIEWKNLMRTFADFDDETLCCIATTYHQDERFKDYFKQFDHPKLTHFIVEAVHYHLAQSCIKNNN</sequence>
<dbReference type="SMART" id="SM00422">
    <property type="entry name" value="HTH_MERR"/>
    <property type="match status" value="1"/>
</dbReference>
<dbReference type="Pfam" id="PF07739">
    <property type="entry name" value="TipAS"/>
    <property type="match status" value="1"/>
</dbReference>
<dbReference type="InterPro" id="IPR000551">
    <property type="entry name" value="MerR-type_HTH_dom"/>
</dbReference>
<dbReference type="Proteomes" id="UP001255050">
    <property type="component" value="Unassembled WGS sequence"/>
</dbReference>
<protein>
    <submittedName>
        <fullName evidence="3">MerR family transcriptional regulator</fullName>
    </submittedName>
</protein>
<feature type="domain" description="HTH merR-type" evidence="2">
    <location>
        <begin position="4"/>
        <end position="72"/>
    </location>
</feature>
<accession>A0ABU1EV33</accession>
<gene>
    <name evidence="3" type="ORF">RCO12_00895</name>
</gene>
<dbReference type="RefSeq" id="WP_309550924.1">
    <property type="nucleotide sequence ID" value="NZ_JAVJGV010000002.1"/>
</dbReference>
<dbReference type="Gene3D" id="1.10.1660.10">
    <property type="match status" value="1"/>
</dbReference>
<keyword evidence="4" id="KW-1185">Reference proteome</keyword>
<dbReference type="SUPFAM" id="SSF89082">
    <property type="entry name" value="Antibiotic binding domain of TipA-like multidrug resistance regulators"/>
    <property type="match status" value="1"/>
</dbReference>
<dbReference type="Pfam" id="PF13411">
    <property type="entry name" value="MerR_1"/>
    <property type="match status" value="1"/>
</dbReference>
<dbReference type="PROSITE" id="PS50937">
    <property type="entry name" value="HTH_MERR_2"/>
    <property type="match status" value="1"/>
</dbReference>
<name>A0ABU1EV33_9STAP</name>
<dbReference type="PANTHER" id="PTHR30204">
    <property type="entry name" value="REDOX-CYCLING DRUG-SENSING TRANSCRIPTIONAL ACTIVATOR SOXR"/>
    <property type="match status" value="1"/>
</dbReference>